<dbReference type="RefSeq" id="WP_048722390.1">
    <property type="nucleotide sequence ID" value="NZ_CP024101.1"/>
</dbReference>
<dbReference type="SUPFAM" id="SSF56601">
    <property type="entry name" value="beta-lactamase/transpeptidase-like"/>
    <property type="match status" value="1"/>
</dbReference>
<comment type="caution">
    <text evidence="4">The sequence shown here is derived from an EMBL/GenBank/DDBJ whole genome shotgun (WGS) entry which is preliminary data.</text>
</comment>
<dbReference type="PROSITE" id="PS00146">
    <property type="entry name" value="BETA_LACTAMASE_A"/>
    <property type="match status" value="1"/>
</dbReference>
<sequence>MKLKQRFNLASVSKPLTALGILLLVQENKIKLDDDINKWFANLPYDNITVRHLLQHTSGLPDYIELFADHWNESTFASNEDVLQLLTQYAPPRLFEAGEQMVYSNTGYVLLSLLIERVTNKSFSKYMTEAIFNPLNMKHTTVTSTTFIEEYPCEIAQGYVYDVYSGKHIRPVEFEETRDTVCLDYITGDGGIYSTVEDLWKLGRAVICAQLWNKELLEQAFTPSTLSAEQSFPYGMGWMIYEDEQLGTCVSHTGGWPGYAATFKIFLQSKTIFVFLRSKEQGLTYEQAIEEAIEKALKTNELILPKKPKQLKAIHLSTELLEGYVGKYYLQENPEYAIEVVLQPNNRLYIYLPNTMPMELHAINENEFFLRSIEVLITIKQNILTVIDGDQKTIAIK</sequence>
<evidence type="ECO:0000256" key="1">
    <source>
        <dbReference type="ARBA" id="ARBA00004370"/>
    </source>
</evidence>
<accession>A0AAX2CE49</accession>
<comment type="subcellular location">
    <subcellularLocation>
        <location evidence="1">Membrane</location>
    </subcellularLocation>
</comment>
<dbReference type="PANTHER" id="PTHR46825:SF11">
    <property type="entry name" value="PENICILLIN-BINDING PROTEIN 4"/>
    <property type="match status" value="1"/>
</dbReference>
<evidence type="ECO:0000259" key="3">
    <source>
        <dbReference type="Pfam" id="PF00144"/>
    </source>
</evidence>
<proteinExistence type="predicted"/>
<dbReference type="EMBL" id="FMIK01000019">
    <property type="protein sequence ID" value="SCL87588.1"/>
    <property type="molecule type" value="Genomic_DNA"/>
</dbReference>
<gene>
    <name evidence="4" type="ORF">BCB44BAC_01164</name>
</gene>
<dbReference type="PANTHER" id="PTHR46825">
    <property type="entry name" value="D-ALANYL-D-ALANINE-CARBOXYPEPTIDASE/ENDOPEPTIDASE AMPH"/>
    <property type="match status" value="1"/>
</dbReference>
<evidence type="ECO:0000313" key="4">
    <source>
        <dbReference type="EMBL" id="SCL87588.1"/>
    </source>
</evidence>
<dbReference type="Pfam" id="PF00144">
    <property type="entry name" value="Beta-lactamase"/>
    <property type="match status" value="1"/>
</dbReference>
<dbReference type="Proteomes" id="UP000242164">
    <property type="component" value="Unassembled WGS sequence"/>
</dbReference>
<keyword evidence="2" id="KW-0472">Membrane</keyword>
<protein>
    <submittedName>
        <fullName evidence="4">Penicillin-binding protein 4</fullName>
    </submittedName>
</protein>
<dbReference type="InterPro" id="IPR023650">
    <property type="entry name" value="Beta-lactam_class-A_AS"/>
</dbReference>
<organism evidence="4 5">
    <name type="scientific">Bacillus cytotoxicus</name>
    <dbReference type="NCBI Taxonomy" id="580165"/>
    <lineage>
        <taxon>Bacteria</taxon>
        <taxon>Bacillati</taxon>
        <taxon>Bacillota</taxon>
        <taxon>Bacilli</taxon>
        <taxon>Bacillales</taxon>
        <taxon>Bacillaceae</taxon>
        <taxon>Bacillus</taxon>
        <taxon>Bacillus cereus group</taxon>
    </lineage>
</organism>
<dbReference type="InterPro" id="IPR012338">
    <property type="entry name" value="Beta-lactam/transpept-like"/>
</dbReference>
<dbReference type="GO" id="GO:0016020">
    <property type="term" value="C:membrane"/>
    <property type="evidence" value="ECO:0007669"/>
    <property type="project" value="UniProtKB-SubCell"/>
</dbReference>
<dbReference type="InterPro" id="IPR001466">
    <property type="entry name" value="Beta-lactam-related"/>
</dbReference>
<name>A0AAX2CE49_9BACI</name>
<feature type="domain" description="Beta-lactamase-related" evidence="3">
    <location>
        <begin position="4"/>
        <end position="296"/>
    </location>
</feature>
<dbReference type="Gene3D" id="3.40.710.10">
    <property type="entry name" value="DD-peptidase/beta-lactamase superfamily"/>
    <property type="match status" value="1"/>
</dbReference>
<reference evidence="4 5" key="1">
    <citation type="submission" date="2016-08" db="EMBL/GenBank/DDBJ databases">
        <authorList>
            <person name="Loux V."/>
            <person name="Rue O."/>
        </authorList>
    </citation>
    <scope>NUCLEOTIDE SEQUENCE [LARGE SCALE GENOMIC DNA]</scope>
    <source>
        <strain evidence="4 5">AFSSA_08CEB44bac</strain>
    </source>
</reference>
<evidence type="ECO:0000256" key="2">
    <source>
        <dbReference type="ARBA" id="ARBA00023136"/>
    </source>
</evidence>
<evidence type="ECO:0000313" key="5">
    <source>
        <dbReference type="Proteomes" id="UP000242164"/>
    </source>
</evidence>
<dbReference type="AlphaFoldDB" id="A0AAX2CE49"/>
<dbReference type="InterPro" id="IPR050491">
    <property type="entry name" value="AmpC-like"/>
</dbReference>